<accession>A0AAV3P7N8</accession>
<evidence type="ECO:0000313" key="3">
    <source>
        <dbReference type="Proteomes" id="UP001454036"/>
    </source>
</evidence>
<name>A0AAV3P7N8_LITER</name>
<dbReference type="EMBL" id="BAABME010016619">
    <property type="protein sequence ID" value="GAA0146721.1"/>
    <property type="molecule type" value="Genomic_DNA"/>
</dbReference>
<dbReference type="AlphaFoldDB" id="A0AAV3P7N8"/>
<proteinExistence type="predicted"/>
<evidence type="ECO:0000256" key="1">
    <source>
        <dbReference type="SAM" id="SignalP"/>
    </source>
</evidence>
<sequence length="118" mass="13188">MEKLIGFVVLLLIANQRPQFSEGQLNPIPNPPPFTIPPRGGYQCYGDCRVNQQEDCNPGCMCRRLWQGTRRGICLWDGNPPPLTCLSHHDCAKQDGKGRCFKPNGSEYGLCLPKDVSQ</sequence>
<feature type="signal peptide" evidence="1">
    <location>
        <begin position="1"/>
        <end position="23"/>
    </location>
</feature>
<keyword evidence="1" id="KW-0732">Signal</keyword>
<gene>
    <name evidence="2" type="ORF">LIER_36368</name>
</gene>
<reference evidence="2 3" key="1">
    <citation type="submission" date="2024-01" db="EMBL/GenBank/DDBJ databases">
        <title>The complete chloroplast genome sequence of Lithospermum erythrorhizon: insights into the phylogenetic relationship among Boraginaceae species and the maternal lineages of purple gromwells.</title>
        <authorList>
            <person name="Okada T."/>
            <person name="Watanabe K."/>
        </authorList>
    </citation>
    <scope>NUCLEOTIDE SEQUENCE [LARGE SCALE GENOMIC DNA]</scope>
</reference>
<evidence type="ECO:0000313" key="2">
    <source>
        <dbReference type="EMBL" id="GAA0146721.1"/>
    </source>
</evidence>
<feature type="chain" id="PRO_5043438980" description="Secreted protein" evidence="1">
    <location>
        <begin position="24"/>
        <end position="118"/>
    </location>
</feature>
<dbReference type="Proteomes" id="UP001454036">
    <property type="component" value="Unassembled WGS sequence"/>
</dbReference>
<organism evidence="2 3">
    <name type="scientific">Lithospermum erythrorhizon</name>
    <name type="common">Purple gromwell</name>
    <name type="synonym">Lithospermum officinale var. erythrorhizon</name>
    <dbReference type="NCBI Taxonomy" id="34254"/>
    <lineage>
        <taxon>Eukaryota</taxon>
        <taxon>Viridiplantae</taxon>
        <taxon>Streptophyta</taxon>
        <taxon>Embryophyta</taxon>
        <taxon>Tracheophyta</taxon>
        <taxon>Spermatophyta</taxon>
        <taxon>Magnoliopsida</taxon>
        <taxon>eudicotyledons</taxon>
        <taxon>Gunneridae</taxon>
        <taxon>Pentapetalae</taxon>
        <taxon>asterids</taxon>
        <taxon>lamiids</taxon>
        <taxon>Boraginales</taxon>
        <taxon>Boraginaceae</taxon>
        <taxon>Boraginoideae</taxon>
        <taxon>Lithospermeae</taxon>
        <taxon>Lithospermum</taxon>
    </lineage>
</organism>
<protein>
    <recommendedName>
        <fullName evidence="4">Secreted protein</fullName>
    </recommendedName>
</protein>
<comment type="caution">
    <text evidence="2">The sequence shown here is derived from an EMBL/GenBank/DDBJ whole genome shotgun (WGS) entry which is preliminary data.</text>
</comment>
<evidence type="ECO:0008006" key="4">
    <source>
        <dbReference type="Google" id="ProtNLM"/>
    </source>
</evidence>
<keyword evidence="3" id="KW-1185">Reference proteome</keyword>